<name>A0A9X2TAD7_9BACT</name>
<organism evidence="2 3">
    <name type="scientific">Salinibacter ruber</name>
    <dbReference type="NCBI Taxonomy" id="146919"/>
    <lineage>
        <taxon>Bacteria</taxon>
        <taxon>Pseudomonadati</taxon>
        <taxon>Rhodothermota</taxon>
        <taxon>Rhodothermia</taxon>
        <taxon>Rhodothermales</taxon>
        <taxon>Salinibacteraceae</taxon>
        <taxon>Salinibacter</taxon>
    </lineage>
</organism>
<dbReference type="Proteomes" id="UP001155027">
    <property type="component" value="Unassembled WGS sequence"/>
</dbReference>
<dbReference type="Gene3D" id="1.20.58.1000">
    <property type="entry name" value="Metal-sensitive repressor, helix protomer"/>
    <property type="match status" value="1"/>
</dbReference>
<dbReference type="GO" id="GO:0003677">
    <property type="term" value="F:DNA binding"/>
    <property type="evidence" value="ECO:0007669"/>
    <property type="project" value="UniProtKB-KW"/>
</dbReference>
<keyword evidence="2" id="KW-0238">DNA-binding</keyword>
<proteinExistence type="inferred from homology"/>
<dbReference type="RefSeq" id="WP_259079166.1">
    <property type="nucleotide sequence ID" value="NZ_JANTZP010000001.1"/>
</dbReference>
<dbReference type="GO" id="GO:0045892">
    <property type="term" value="P:negative regulation of DNA-templated transcription"/>
    <property type="evidence" value="ECO:0007669"/>
    <property type="project" value="UniProtKB-ARBA"/>
</dbReference>
<reference evidence="2" key="1">
    <citation type="submission" date="2022-08" db="EMBL/GenBank/DDBJ databases">
        <title>Genomic Encyclopedia of Type Strains, Phase V (KMG-V): Genome sequencing to study the core and pangenomes of soil and plant-associated prokaryotes.</title>
        <authorList>
            <person name="Whitman W."/>
        </authorList>
    </citation>
    <scope>NUCLEOTIDE SEQUENCE</scope>
    <source>
        <strain evidence="2">0</strain>
    </source>
</reference>
<dbReference type="GO" id="GO:0046872">
    <property type="term" value="F:metal ion binding"/>
    <property type="evidence" value="ECO:0007669"/>
    <property type="project" value="InterPro"/>
</dbReference>
<sequence length="92" mass="10812">MQLSDDKREDFRSRLSRIEGQVRGVQRMVEEDRYCGDVLNQIHSVQQALKSVERKILRNHLETCLTDAVQSGDEEARQEGYDEFMNLLKTRI</sequence>
<comment type="caution">
    <text evidence="2">The sequence shown here is derived from an EMBL/GenBank/DDBJ whole genome shotgun (WGS) entry which is preliminary data.</text>
</comment>
<accession>A0A9X2TAD7</accession>
<dbReference type="Pfam" id="PF02583">
    <property type="entry name" value="Trns_repr_metal"/>
    <property type="match status" value="1"/>
</dbReference>
<dbReference type="PANTHER" id="PTHR33677">
    <property type="entry name" value="TRANSCRIPTIONAL REPRESSOR FRMR-RELATED"/>
    <property type="match status" value="1"/>
</dbReference>
<dbReference type="AlphaFoldDB" id="A0A9X2TAD7"/>
<evidence type="ECO:0000313" key="3">
    <source>
        <dbReference type="Proteomes" id="UP001155027"/>
    </source>
</evidence>
<dbReference type="CDD" id="cd10148">
    <property type="entry name" value="CsoR-like_DUF156"/>
    <property type="match status" value="1"/>
</dbReference>
<dbReference type="EMBL" id="JANUAU010000001">
    <property type="protein sequence ID" value="MCS3676318.1"/>
    <property type="molecule type" value="Genomic_DNA"/>
</dbReference>
<protein>
    <submittedName>
        <fullName evidence="2">DNA-binding FrmR family transcriptional regulator</fullName>
    </submittedName>
</protein>
<gene>
    <name evidence="2" type="ORF">GGP71_000214</name>
</gene>
<dbReference type="InterPro" id="IPR038390">
    <property type="entry name" value="Metal_Tscrpt_repr_sf"/>
</dbReference>
<evidence type="ECO:0000256" key="1">
    <source>
        <dbReference type="ARBA" id="ARBA00005260"/>
    </source>
</evidence>
<evidence type="ECO:0000313" key="2">
    <source>
        <dbReference type="EMBL" id="MCS3676318.1"/>
    </source>
</evidence>
<comment type="similarity">
    <text evidence="1">Belongs to the FrmR/RcnR family.</text>
</comment>
<dbReference type="InterPro" id="IPR003735">
    <property type="entry name" value="Metal_Tscrpt_repr"/>
</dbReference>